<feature type="compositionally biased region" description="Basic and acidic residues" evidence="1">
    <location>
        <begin position="101"/>
        <end position="114"/>
    </location>
</feature>
<name>A0A6P9AV91_PANGU</name>
<protein>
    <submittedName>
        <fullName evidence="4">Uncharacterized protein LOC117658611</fullName>
    </submittedName>
</protein>
<accession>A0A6P9AV91</accession>
<evidence type="ECO:0000313" key="3">
    <source>
        <dbReference type="Proteomes" id="UP001652622"/>
    </source>
</evidence>
<dbReference type="PANTHER" id="PTHR23355">
    <property type="entry name" value="RIBONUCLEASE"/>
    <property type="match status" value="1"/>
</dbReference>
<dbReference type="GO" id="GO:0010587">
    <property type="term" value="P:miRNA catabolic process"/>
    <property type="evidence" value="ECO:0007669"/>
    <property type="project" value="TreeGrafter"/>
</dbReference>
<dbReference type="Pfam" id="PF17216">
    <property type="entry name" value="Rrp44_CSD1"/>
    <property type="match status" value="1"/>
</dbReference>
<dbReference type="SUPFAM" id="SSF50249">
    <property type="entry name" value="Nucleic acid-binding proteins"/>
    <property type="match status" value="1"/>
</dbReference>
<feature type="compositionally biased region" description="Acidic residues" evidence="1">
    <location>
        <begin position="133"/>
        <end position="148"/>
    </location>
</feature>
<feature type="region of interest" description="Disordered" evidence="1">
    <location>
        <begin position="57"/>
        <end position="306"/>
    </location>
</feature>
<dbReference type="Proteomes" id="UP001652622">
    <property type="component" value="Unplaced"/>
</dbReference>
<organism evidence="3 4">
    <name type="scientific">Pantherophis guttatus</name>
    <name type="common">Corn snake</name>
    <name type="synonym">Elaphe guttata</name>
    <dbReference type="NCBI Taxonomy" id="94885"/>
    <lineage>
        <taxon>Eukaryota</taxon>
        <taxon>Metazoa</taxon>
        <taxon>Chordata</taxon>
        <taxon>Craniata</taxon>
        <taxon>Vertebrata</taxon>
        <taxon>Euteleostomi</taxon>
        <taxon>Lepidosauria</taxon>
        <taxon>Squamata</taxon>
        <taxon>Bifurcata</taxon>
        <taxon>Unidentata</taxon>
        <taxon>Episquamata</taxon>
        <taxon>Toxicofera</taxon>
        <taxon>Serpentes</taxon>
        <taxon>Colubroidea</taxon>
        <taxon>Colubridae</taxon>
        <taxon>Colubrinae</taxon>
        <taxon>Pantherophis</taxon>
    </lineage>
</organism>
<proteinExistence type="predicted"/>
<dbReference type="PANTHER" id="PTHR23355:SF9">
    <property type="entry name" value="DIS3-LIKE EXONUCLEASE 2"/>
    <property type="match status" value="1"/>
</dbReference>
<dbReference type="RefSeq" id="XP_034262627.1">
    <property type="nucleotide sequence ID" value="XM_034406736.2"/>
</dbReference>
<dbReference type="InterPro" id="IPR050180">
    <property type="entry name" value="RNR_Ribonuclease"/>
</dbReference>
<feature type="region of interest" description="Disordered" evidence="1">
    <location>
        <begin position="1"/>
        <end position="24"/>
    </location>
</feature>
<evidence type="ECO:0000259" key="2">
    <source>
        <dbReference type="Pfam" id="PF17216"/>
    </source>
</evidence>
<reference evidence="4" key="1">
    <citation type="submission" date="2025-08" db="UniProtKB">
        <authorList>
            <consortium name="RefSeq"/>
        </authorList>
    </citation>
    <scope>IDENTIFICATION</scope>
    <source>
        <tissue evidence="4">Blood</tissue>
    </source>
</reference>
<evidence type="ECO:0000313" key="4">
    <source>
        <dbReference type="RefSeq" id="XP_034262627.1"/>
    </source>
</evidence>
<dbReference type="GeneID" id="117658611"/>
<keyword evidence="3" id="KW-1185">Reference proteome</keyword>
<dbReference type="InParanoid" id="A0A6P9AV91"/>
<feature type="domain" description="CSD1" evidence="2">
    <location>
        <begin position="313"/>
        <end position="387"/>
    </location>
</feature>
<feature type="compositionally biased region" description="Basic and acidic residues" evidence="1">
    <location>
        <begin position="184"/>
        <end position="196"/>
    </location>
</feature>
<dbReference type="InterPro" id="IPR033771">
    <property type="entry name" value="Rrp44_CSD1"/>
</dbReference>
<dbReference type="KEGG" id="pgut:117658611"/>
<dbReference type="AlphaFoldDB" id="A0A6P9AV91"/>
<feature type="compositionally biased region" description="Polar residues" evidence="1">
    <location>
        <begin position="263"/>
        <end position="272"/>
    </location>
</feature>
<dbReference type="FunFam" id="2.40.50.690:FF:000003">
    <property type="entry name" value="DIS3-like exonuclease 2"/>
    <property type="match status" value="1"/>
</dbReference>
<sequence>MEPQRRVHSPVGHGGREGPSKPYKNAYARLVQKHHSGRFRSYLNHIAQKLQLEENLLQDSDSAAEPSPKRGLAREAPVKNGMKSARAPPAGSLQSIQPDLRSFEGLRSSKEDPSVNRQQQQFHPGDPGAGKNEEEEEEEKEAAAEEDVPSNRPGGPLVFLKTWPVPGGQEALSRLVVSQQKASKSGERKKEEHGRNQDSSPPTPADGTGDCLPAGQLSVELPSASAGFLSPRPMYDKRGFVRPRNNSESTRAPPNVDRRRQLSESQAVTVSSLDCKMNLRPQGTAKGGSYAAALTPGERKNRNKGTRARKKIFEAYMSKKDVSEGLKRKTLIQGPLRINPKKYHDAFIPSPDGTQDIFIDGVVARNRALNGDIVVVKLLPKEQWKVNKPDACEQETEAPPSSEDPSRSVLPSPGKAGASGPDAMAEAPLDERSQQEQAREPKPTRAHMRTERKLSLEAGEKGEDFTPGTCF</sequence>
<feature type="compositionally biased region" description="Basic and acidic residues" evidence="1">
    <location>
        <begin position="429"/>
        <end position="464"/>
    </location>
</feature>
<dbReference type="GO" id="GO:0006402">
    <property type="term" value="P:mRNA catabolic process"/>
    <property type="evidence" value="ECO:0007669"/>
    <property type="project" value="TreeGrafter"/>
</dbReference>
<evidence type="ECO:0000256" key="1">
    <source>
        <dbReference type="SAM" id="MobiDB-lite"/>
    </source>
</evidence>
<dbReference type="GO" id="GO:0000175">
    <property type="term" value="F:3'-5'-RNA exonuclease activity"/>
    <property type="evidence" value="ECO:0007669"/>
    <property type="project" value="TreeGrafter"/>
</dbReference>
<gene>
    <name evidence="4" type="primary">LOC117658611</name>
</gene>
<dbReference type="GO" id="GO:0000932">
    <property type="term" value="C:P-body"/>
    <property type="evidence" value="ECO:0007669"/>
    <property type="project" value="TreeGrafter"/>
</dbReference>
<dbReference type="Gene3D" id="2.40.50.690">
    <property type="match status" value="1"/>
</dbReference>
<dbReference type="InterPro" id="IPR012340">
    <property type="entry name" value="NA-bd_OB-fold"/>
</dbReference>
<feature type="region of interest" description="Disordered" evidence="1">
    <location>
        <begin position="386"/>
        <end position="471"/>
    </location>
</feature>
<dbReference type="OMA" id="NGMKSAR"/>